<accession>A0A8J2ZV19</accession>
<reference evidence="2" key="2">
    <citation type="submission" date="2020-09" db="EMBL/GenBank/DDBJ databases">
        <authorList>
            <person name="Sun Q."/>
            <person name="Zhou Y."/>
        </authorList>
    </citation>
    <scope>NUCLEOTIDE SEQUENCE</scope>
    <source>
        <strain evidence="2">CGMCC 1.12777</strain>
    </source>
</reference>
<dbReference type="Proteomes" id="UP000656813">
    <property type="component" value="Unassembled WGS sequence"/>
</dbReference>
<organism evidence="2 3">
    <name type="scientific">Pullulanibacillus pueri</name>
    <dbReference type="NCBI Taxonomy" id="1437324"/>
    <lineage>
        <taxon>Bacteria</taxon>
        <taxon>Bacillati</taxon>
        <taxon>Bacillota</taxon>
        <taxon>Bacilli</taxon>
        <taxon>Bacillales</taxon>
        <taxon>Sporolactobacillaceae</taxon>
        <taxon>Pullulanibacillus</taxon>
    </lineage>
</organism>
<feature type="signal peptide" evidence="1">
    <location>
        <begin position="1"/>
        <end position="24"/>
    </location>
</feature>
<comment type="caution">
    <text evidence="2">The sequence shown here is derived from an EMBL/GenBank/DDBJ whole genome shotgun (WGS) entry which is preliminary data.</text>
</comment>
<proteinExistence type="predicted"/>
<keyword evidence="1" id="KW-0732">Signal</keyword>
<evidence type="ECO:0008006" key="4">
    <source>
        <dbReference type="Google" id="ProtNLM"/>
    </source>
</evidence>
<dbReference type="EMBL" id="BMFV01000010">
    <property type="protein sequence ID" value="GGH80458.1"/>
    <property type="molecule type" value="Genomic_DNA"/>
</dbReference>
<gene>
    <name evidence="2" type="ORF">GCM10007096_16890</name>
</gene>
<dbReference type="RefSeq" id="WP_188496966.1">
    <property type="nucleotide sequence ID" value="NZ_BMFV01000010.1"/>
</dbReference>
<name>A0A8J2ZV19_9BACL</name>
<reference evidence="2" key="1">
    <citation type="journal article" date="2014" name="Int. J. Syst. Evol. Microbiol.">
        <title>Complete genome sequence of Corynebacterium casei LMG S-19264T (=DSM 44701T), isolated from a smear-ripened cheese.</title>
        <authorList>
            <consortium name="US DOE Joint Genome Institute (JGI-PGF)"/>
            <person name="Walter F."/>
            <person name="Albersmeier A."/>
            <person name="Kalinowski J."/>
            <person name="Ruckert C."/>
        </authorList>
    </citation>
    <scope>NUCLEOTIDE SEQUENCE</scope>
    <source>
        <strain evidence="2">CGMCC 1.12777</strain>
    </source>
</reference>
<feature type="chain" id="PRO_5035321786" description="Helix-turn-helix domain-containing protein" evidence="1">
    <location>
        <begin position="25"/>
        <end position="146"/>
    </location>
</feature>
<dbReference type="AlphaFoldDB" id="A0A8J2ZV19"/>
<evidence type="ECO:0000313" key="2">
    <source>
        <dbReference type="EMBL" id="GGH80458.1"/>
    </source>
</evidence>
<evidence type="ECO:0000313" key="3">
    <source>
        <dbReference type="Proteomes" id="UP000656813"/>
    </source>
</evidence>
<protein>
    <recommendedName>
        <fullName evidence="4">Helix-turn-helix domain-containing protein</fullName>
    </recommendedName>
</protein>
<evidence type="ECO:0000256" key="1">
    <source>
        <dbReference type="SAM" id="SignalP"/>
    </source>
</evidence>
<sequence>MKLKNLLITGVLVASMSTGSVAFAATPSTQTNYATTARSNKHEHYNLRLLYEAAKILDIDQTILIDQIQSGQSMSAIAKSYGVTKSYLITQLISKGKAKLDRKVANGTLSPEKETVILFKLTSELSVLMDQTHLIQEFTINKSRPS</sequence>
<keyword evidence="3" id="KW-1185">Reference proteome</keyword>